<name>A0A1A8RZN8_9TELE</name>
<protein>
    <submittedName>
        <fullName evidence="1">Chimerin (Chimaerin) 2</fullName>
    </submittedName>
</protein>
<dbReference type="AlphaFoldDB" id="A0A1A8RZN8"/>
<sequence>YLMAHLKRLVHFHSRCIPLQVYRSHLKQKHVCYGWHFLL</sequence>
<dbReference type="EMBL" id="HAEI01010499">
    <property type="protein sequence ID" value="SBS10763.1"/>
    <property type="molecule type" value="Transcribed_RNA"/>
</dbReference>
<reference evidence="1" key="1">
    <citation type="submission" date="2016-05" db="EMBL/GenBank/DDBJ databases">
        <authorList>
            <person name="Lavstsen T."/>
            <person name="Jespersen J.S."/>
        </authorList>
    </citation>
    <scope>NUCLEOTIDE SEQUENCE</scope>
    <source>
        <tissue evidence="1">Brain</tissue>
    </source>
</reference>
<organism evidence="1">
    <name type="scientific">Nothobranchius rachovii</name>
    <name type="common">bluefin notho</name>
    <dbReference type="NCBI Taxonomy" id="451742"/>
    <lineage>
        <taxon>Eukaryota</taxon>
        <taxon>Metazoa</taxon>
        <taxon>Chordata</taxon>
        <taxon>Craniata</taxon>
        <taxon>Vertebrata</taxon>
        <taxon>Euteleostomi</taxon>
        <taxon>Actinopterygii</taxon>
        <taxon>Neopterygii</taxon>
        <taxon>Teleostei</taxon>
        <taxon>Neoteleostei</taxon>
        <taxon>Acanthomorphata</taxon>
        <taxon>Ovalentaria</taxon>
        <taxon>Atherinomorphae</taxon>
        <taxon>Cyprinodontiformes</taxon>
        <taxon>Nothobranchiidae</taxon>
        <taxon>Nothobranchius</taxon>
    </lineage>
</organism>
<reference evidence="1" key="2">
    <citation type="submission" date="2016-06" db="EMBL/GenBank/DDBJ databases">
        <title>The genome of a short-lived fish provides insights into sex chromosome evolution and the genetic control of aging.</title>
        <authorList>
            <person name="Reichwald K."/>
            <person name="Felder M."/>
            <person name="Petzold A."/>
            <person name="Koch P."/>
            <person name="Groth M."/>
            <person name="Platzer M."/>
        </authorList>
    </citation>
    <scope>NUCLEOTIDE SEQUENCE</scope>
    <source>
        <tissue evidence="1">Brain</tissue>
    </source>
</reference>
<proteinExistence type="predicted"/>
<gene>
    <name evidence="1" type="primary">CHN2</name>
</gene>
<feature type="non-terminal residue" evidence="1">
    <location>
        <position position="1"/>
    </location>
</feature>
<accession>A0A1A8RZN8</accession>
<evidence type="ECO:0000313" key="1">
    <source>
        <dbReference type="EMBL" id="SBS10763.1"/>
    </source>
</evidence>